<proteinExistence type="predicted"/>
<dbReference type="InterPro" id="IPR044730">
    <property type="entry name" value="RNase_H-like_dom_plant"/>
</dbReference>
<dbReference type="Gene3D" id="3.30.420.10">
    <property type="entry name" value="Ribonuclease H-like superfamily/Ribonuclease H"/>
    <property type="match status" value="1"/>
</dbReference>
<evidence type="ECO:0000313" key="2">
    <source>
        <dbReference type="EMBL" id="KAK6795384.1"/>
    </source>
</evidence>
<dbReference type="AlphaFoldDB" id="A0AAN8YIX3"/>
<dbReference type="EMBL" id="JBANQN010000003">
    <property type="protein sequence ID" value="KAK6795384.1"/>
    <property type="molecule type" value="Genomic_DNA"/>
</dbReference>
<dbReference type="InterPro" id="IPR012337">
    <property type="entry name" value="RNaseH-like_sf"/>
</dbReference>
<organism evidence="2 3">
    <name type="scientific">Solanum bulbocastanum</name>
    <name type="common">Wild potato</name>
    <dbReference type="NCBI Taxonomy" id="147425"/>
    <lineage>
        <taxon>Eukaryota</taxon>
        <taxon>Viridiplantae</taxon>
        <taxon>Streptophyta</taxon>
        <taxon>Embryophyta</taxon>
        <taxon>Tracheophyta</taxon>
        <taxon>Spermatophyta</taxon>
        <taxon>Magnoliopsida</taxon>
        <taxon>eudicotyledons</taxon>
        <taxon>Gunneridae</taxon>
        <taxon>Pentapetalae</taxon>
        <taxon>asterids</taxon>
        <taxon>lamiids</taxon>
        <taxon>Solanales</taxon>
        <taxon>Solanaceae</taxon>
        <taxon>Solanoideae</taxon>
        <taxon>Solaneae</taxon>
        <taxon>Solanum</taxon>
    </lineage>
</organism>
<dbReference type="InterPro" id="IPR053151">
    <property type="entry name" value="RNase_H-like"/>
</dbReference>
<protein>
    <recommendedName>
        <fullName evidence="1">RNase H type-1 domain-containing protein</fullName>
    </recommendedName>
</protein>
<dbReference type="CDD" id="cd06222">
    <property type="entry name" value="RNase_H_like"/>
    <property type="match status" value="1"/>
</dbReference>
<comment type="caution">
    <text evidence="2">The sequence shown here is derived from an EMBL/GenBank/DDBJ whole genome shotgun (WGS) entry which is preliminary data.</text>
</comment>
<dbReference type="SUPFAM" id="SSF53098">
    <property type="entry name" value="Ribonuclease H-like"/>
    <property type="match status" value="1"/>
</dbReference>
<evidence type="ECO:0000313" key="3">
    <source>
        <dbReference type="Proteomes" id="UP001371456"/>
    </source>
</evidence>
<gene>
    <name evidence="2" type="ORF">RDI58_008837</name>
</gene>
<dbReference type="Proteomes" id="UP001371456">
    <property type="component" value="Unassembled WGS sequence"/>
</dbReference>
<evidence type="ECO:0000259" key="1">
    <source>
        <dbReference type="PROSITE" id="PS50879"/>
    </source>
</evidence>
<accession>A0AAN8YIX3</accession>
<dbReference type="GO" id="GO:0004523">
    <property type="term" value="F:RNA-DNA hybrid ribonuclease activity"/>
    <property type="evidence" value="ECO:0007669"/>
    <property type="project" value="InterPro"/>
</dbReference>
<feature type="domain" description="RNase H type-1" evidence="1">
    <location>
        <begin position="72"/>
        <end position="201"/>
    </location>
</feature>
<dbReference type="InterPro" id="IPR036397">
    <property type="entry name" value="RNaseH_sf"/>
</dbReference>
<dbReference type="PANTHER" id="PTHR47723:SF24">
    <property type="entry name" value="RNASE H TYPE-1 DOMAIN-CONTAINING PROTEIN"/>
    <property type="match status" value="1"/>
</dbReference>
<dbReference type="Pfam" id="PF13456">
    <property type="entry name" value="RVT_3"/>
    <property type="match status" value="1"/>
</dbReference>
<dbReference type="PROSITE" id="PS50879">
    <property type="entry name" value="RNASE_H_1"/>
    <property type="match status" value="1"/>
</dbReference>
<sequence length="244" mass="28639">MWELWKRRNNRRHGKEVGYEHMVQQLLLAVQRLVKIKYPWITLPKEWKAIIQMMRNYKPVIHWKAVKWVLPKTGWIKCNTDGASRGNPGESSYTFCIRHSYGDLIHAEAGCMGITTNMEAETPAVLMALRECKELNLQNIILETDSLSLRNIVWEIWNIPWMLTDQIEEIRQHIRAIQCRMHHIFREANQVADKLANMTLDQQSSIKASNFSQLPKECRILINIDKAQLSTLRIKARKINNFGH</sequence>
<dbReference type="InterPro" id="IPR002156">
    <property type="entry name" value="RNaseH_domain"/>
</dbReference>
<name>A0AAN8YIX3_SOLBU</name>
<dbReference type="GO" id="GO:0003676">
    <property type="term" value="F:nucleic acid binding"/>
    <property type="evidence" value="ECO:0007669"/>
    <property type="project" value="InterPro"/>
</dbReference>
<reference evidence="2 3" key="1">
    <citation type="submission" date="2024-02" db="EMBL/GenBank/DDBJ databases">
        <title>de novo genome assembly of Solanum bulbocastanum strain 11H21.</title>
        <authorList>
            <person name="Hosaka A.J."/>
        </authorList>
    </citation>
    <scope>NUCLEOTIDE SEQUENCE [LARGE SCALE GENOMIC DNA]</scope>
    <source>
        <tissue evidence="2">Young leaves</tissue>
    </source>
</reference>
<dbReference type="PANTHER" id="PTHR47723">
    <property type="entry name" value="OS05G0353850 PROTEIN"/>
    <property type="match status" value="1"/>
</dbReference>
<keyword evidence="3" id="KW-1185">Reference proteome</keyword>